<evidence type="ECO:0000256" key="1">
    <source>
        <dbReference type="SAM" id="Phobius"/>
    </source>
</evidence>
<keyword evidence="3" id="KW-1185">Reference proteome</keyword>
<name>A0ABY3SM46_9BACL</name>
<sequence>MYMVIKMSNLGLRFLLELCILASLGYWGFTTSKGILLKIALGLGAPLAAAVLWGMFVAPKATFAVSDPLRFIIELIIFSSAFAALSFSGHIRLTLAFAIIAIVNRILMALWNQ</sequence>
<feature type="transmembrane region" description="Helical" evidence="1">
    <location>
        <begin position="35"/>
        <end position="57"/>
    </location>
</feature>
<dbReference type="EMBL" id="CP090978">
    <property type="protein sequence ID" value="UJF34032.1"/>
    <property type="molecule type" value="Genomic_DNA"/>
</dbReference>
<dbReference type="Pfam" id="PF10823">
    <property type="entry name" value="DUF2568"/>
    <property type="match status" value="1"/>
</dbReference>
<feature type="transmembrane region" description="Helical" evidence="1">
    <location>
        <begin position="12"/>
        <end position="29"/>
    </location>
</feature>
<accession>A0ABY3SM46</accession>
<dbReference type="InterPro" id="IPR021214">
    <property type="entry name" value="DUF2568"/>
</dbReference>
<feature type="transmembrane region" description="Helical" evidence="1">
    <location>
        <begin position="69"/>
        <end position="87"/>
    </location>
</feature>
<dbReference type="Proteomes" id="UP001649230">
    <property type="component" value="Chromosome"/>
</dbReference>
<proteinExistence type="predicted"/>
<dbReference type="RefSeq" id="WP_235120423.1">
    <property type="nucleotide sequence ID" value="NZ_CP090978.1"/>
</dbReference>
<reference evidence="2 3" key="1">
    <citation type="journal article" date="2024" name="Int. J. Syst. Evol. Microbiol.">
        <title>Paenibacillus hexagrammi sp. nov., a novel bacterium isolated from the gut content of Hexagrammos agrammus.</title>
        <authorList>
            <person name="Jung H.K."/>
            <person name="Kim D.G."/>
            <person name="Zin H."/>
            <person name="Park J."/>
            <person name="Jung H."/>
            <person name="Kim Y.O."/>
            <person name="Kong H.J."/>
            <person name="Kim J.W."/>
            <person name="Kim Y.S."/>
        </authorList>
    </citation>
    <scope>NUCLEOTIDE SEQUENCE [LARGE SCALE GENOMIC DNA]</scope>
    <source>
        <strain evidence="2 3">YPD9-1</strain>
    </source>
</reference>
<keyword evidence="1" id="KW-0472">Membrane</keyword>
<evidence type="ECO:0000313" key="2">
    <source>
        <dbReference type="EMBL" id="UJF34032.1"/>
    </source>
</evidence>
<organism evidence="2 3">
    <name type="scientific">Paenibacillus hexagrammi</name>
    <dbReference type="NCBI Taxonomy" id="2908839"/>
    <lineage>
        <taxon>Bacteria</taxon>
        <taxon>Bacillati</taxon>
        <taxon>Bacillota</taxon>
        <taxon>Bacilli</taxon>
        <taxon>Bacillales</taxon>
        <taxon>Paenibacillaceae</taxon>
        <taxon>Paenibacillus</taxon>
    </lineage>
</organism>
<gene>
    <name evidence="2" type="ORF">L0M14_01975</name>
</gene>
<keyword evidence="1" id="KW-1133">Transmembrane helix</keyword>
<keyword evidence="1" id="KW-0812">Transmembrane</keyword>
<evidence type="ECO:0000313" key="3">
    <source>
        <dbReference type="Proteomes" id="UP001649230"/>
    </source>
</evidence>
<protein>
    <submittedName>
        <fullName evidence="2">YrdB family protein</fullName>
    </submittedName>
</protein>